<keyword evidence="3" id="KW-1185">Reference proteome</keyword>
<feature type="compositionally biased region" description="Polar residues" evidence="1">
    <location>
        <begin position="820"/>
        <end position="856"/>
    </location>
</feature>
<feature type="region of interest" description="Disordered" evidence="1">
    <location>
        <begin position="253"/>
        <end position="297"/>
    </location>
</feature>
<feature type="region of interest" description="Disordered" evidence="1">
    <location>
        <begin position="720"/>
        <end position="770"/>
    </location>
</feature>
<feature type="region of interest" description="Disordered" evidence="1">
    <location>
        <begin position="549"/>
        <end position="655"/>
    </location>
</feature>
<name>A0A366QNV4_9HYPO</name>
<feature type="compositionally biased region" description="Low complexity" evidence="1">
    <location>
        <begin position="808"/>
        <end position="819"/>
    </location>
</feature>
<feature type="compositionally biased region" description="Basic residues" evidence="1">
    <location>
        <begin position="567"/>
        <end position="588"/>
    </location>
</feature>
<evidence type="ECO:0000313" key="3">
    <source>
        <dbReference type="Proteomes" id="UP000253153"/>
    </source>
</evidence>
<feature type="region of interest" description="Disordered" evidence="1">
    <location>
        <begin position="419"/>
        <end position="492"/>
    </location>
</feature>
<evidence type="ECO:0000256" key="1">
    <source>
        <dbReference type="SAM" id="MobiDB-lite"/>
    </source>
</evidence>
<feature type="compositionally biased region" description="Polar residues" evidence="1">
    <location>
        <begin position="175"/>
        <end position="197"/>
    </location>
</feature>
<dbReference type="OrthoDB" id="5243398at2759"/>
<evidence type="ECO:0000313" key="2">
    <source>
        <dbReference type="EMBL" id="RBR06527.1"/>
    </source>
</evidence>
<feature type="region of interest" description="Disordered" evidence="1">
    <location>
        <begin position="806"/>
        <end position="856"/>
    </location>
</feature>
<feature type="compositionally biased region" description="Polar residues" evidence="1">
    <location>
        <begin position="720"/>
        <end position="729"/>
    </location>
</feature>
<proteinExistence type="predicted"/>
<sequence length="905" mass="96024">MSFESPSHNKVAANPDSHASNERRIISINASSPAPEGAAVEPARSRLEGGSASSGLQTKTHVKGDEKKASLPGTLNPYRDGRIRTPVPSKLKGKTSGSQGNFSVMQIHVQKPEMTARDLAAKQTSERTAAAARLASTQEYRHPRRSWQQSAIASPAPGPYAQSHPRYSIYDPRSQLPSTIQSDSRSDSLPSAAATNKYQDKPSKGEGVIGADTVLNTNALHSGSPFTGSSDIRGRSTEHSRGPFAEEAIQEANVEHTENSVVGDDSLPDIGLEESTEPSTTGEPIQTPNPEHTGGLTDITEQVNGEQTREIAVVTHELNKVYAARPAPASQSESHSESTSVSLSPSVVKAEQARILALFRDIQPRFIVGQLTKALVHFGTMSDVPSTDGSLFPPSASKNGPGDLLVSWLSEIFPAAPLLPHKQKGSSTGRPRGRPKGSLNSCKGKTAATKNTHTPLAGSLLKSHETTSTQNTGSKHNPNELPQATSTQSPGVLLPPVPAAQSLTAGVAPTLPGQGDVPPRPIASISAQVVAIPSMRPIMPATAPIIQGSVPELTSGTERVPIPKLTPARRRPPTGRPRGRPRGSKTKARSLINPPGQRVIGAEQRAPQSGVRANDANRSTSVDLTSSLQPGSSDCDTGAPKQLNSGPTNTNEGTDVHTSQVVTSMAQPDTSNPFGGIDKERAEFDTGISSASQILLAPEVSGNGGTQLTASKRKIISQQALQDDTTVSPQAPRPTVSPASSFSVQTQQTKRRRLSQESRQKTTLNPVATQSSVLEGDLSMRVQLAQSRPLQQMLKHQYQNWNTEISCQSQQPQTRQSPQLHYQSQHQQHPSDTRPVTGNQASQTSSPTPNRPYSQLIRTPDRSAISTVNPPLQIYSATPAPIANMGIPASMANVGPSQQLNDQGS</sequence>
<feature type="compositionally biased region" description="Polar residues" evidence="1">
    <location>
        <begin position="466"/>
        <end position="490"/>
    </location>
</feature>
<dbReference type="Proteomes" id="UP000253153">
    <property type="component" value="Unassembled WGS sequence"/>
</dbReference>
<feature type="compositionally biased region" description="Polar residues" evidence="1">
    <location>
        <begin position="642"/>
        <end position="655"/>
    </location>
</feature>
<protein>
    <submittedName>
        <fullName evidence="2">Uncharacterized protein</fullName>
    </submittedName>
</protein>
<feature type="compositionally biased region" description="Polar residues" evidence="1">
    <location>
        <begin position="761"/>
        <end position="770"/>
    </location>
</feature>
<gene>
    <name evidence="2" type="ORF">FIESC28_11039</name>
</gene>
<feature type="compositionally biased region" description="Polar residues" evidence="1">
    <location>
        <begin position="616"/>
        <end position="635"/>
    </location>
</feature>
<organism evidence="2 3">
    <name type="scientific">Fusarium coffeatum</name>
    <dbReference type="NCBI Taxonomy" id="231269"/>
    <lineage>
        <taxon>Eukaryota</taxon>
        <taxon>Fungi</taxon>
        <taxon>Dikarya</taxon>
        <taxon>Ascomycota</taxon>
        <taxon>Pezizomycotina</taxon>
        <taxon>Sordariomycetes</taxon>
        <taxon>Hypocreomycetidae</taxon>
        <taxon>Hypocreales</taxon>
        <taxon>Nectriaceae</taxon>
        <taxon>Fusarium</taxon>
        <taxon>Fusarium incarnatum-equiseti species complex</taxon>
    </lineage>
</organism>
<feature type="region of interest" description="Disordered" evidence="1">
    <location>
        <begin position="113"/>
        <end position="241"/>
    </location>
</feature>
<comment type="caution">
    <text evidence="2">The sequence shown here is derived from an EMBL/GenBank/DDBJ whole genome shotgun (WGS) entry which is preliminary data.</text>
</comment>
<dbReference type="GeneID" id="42000465"/>
<feature type="compositionally biased region" description="Basic and acidic residues" evidence="1">
    <location>
        <begin position="232"/>
        <end position="241"/>
    </location>
</feature>
<accession>A0A366QNV4</accession>
<dbReference type="AlphaFoldDB" id="A0A366QNV4"/>
<feature type="compositionally biased region" description="Polar residues" evidence="1">
    <location>
        <begin position="737"/>
        <end position="748"/>
    </location>
</feature>
<feature type="region of interest" description="Disordered" evidence="1">
    <location>
        <begin position="1"/>
        <end position="101"/>
    </location>
</feature>
<dbReference type="RefSeq" id="XP_031010797.1">
    <property type="nucleotide sequence ID" value="XM_031165169.1"/>
</dbReference>
<dbReference type="EMBL" id="QKXC01000344">
    <property type="protein sequence ID" value="RBR06527.1"/>
    <property type="molecule type" value="Genomic_DNA"/>
</dbReference>
<feature type="compositionally biased region" description="Polar residues" evidence="1">
    <location>
        <begin position="438"/>
        <end position="454"/>
    </location>
</feature>
<reference evidence="2 3" key="1">
    <citation type="submission" date="2018-06" db="EMBL/GenBank/DDBJ databases">
        <title>Fusarium incarnatum-equiseti species complex species 28.</title>
        <authorList>
            <person name="Gardiner D.M."/>
        </authorList>
    </citation>
    <scope>NUCLEOTIDE SEQUENCE [LARGE SCALE GENOMIC DNA]</scope>
    <source>
        <strain evidence="2 3">FIESC_28</strain>
    </source>
</reference>
<feature type="compositionally biased region" description="Polar residues" evidence="1">
    <location>
        <begin position="214"/>
        <end position="230"/>
    </location>
</feature>